<gene>
    <name evidence="2" type="ORF">Poly21_53520</name>
</gene>
<reference evidence="2 3" key="1">
    <citation type="journal article" date="2020" name="Antonie Van Leeuwenhoek">
        <title>Rhodopirellula heiligendammensis sp. nov., Rhodopirellula pilleata sp. nov., and Rhodopirellula solitaria sp. nov. isolated from natural or artificial marine surfaces in Northern Germany and California, USA, and emended description of the genus Rhodopirellula.</title>
        <authorList>
            <person name="Kallscheuer N."/>
            <person name="Wiegand S."/>
            <person name="Jogler M."/>
            <person name="Boedeker C."/>
            <person name="Peeters S.H."/>
            <person name="Rast P."/>
            <person name="Heuer A."/>
            <person name="Jetten M.S.M."/>
            <person name="Rohde M."/>
            <person name="Jogler C."/>
        </authorList>
    </citation>
    <scope>NUCLEOTIDE SEQUENCE [LARGE SCALE GENOMIC DNA]</scope>
    <source>
        <strain evidence="2 3">Poly21</strain>
    </source>
</reference>
<evidence type="ECO:0000313" key="3">
    <source>
        <dbReference type="Proteomes" id="UP000319908"/>
    </source>
</evidence>
<dbReference type="InterPro" id="IPR008979">
    <property type="entry name" value="Galactose-bd-like_sf"/>
</dbReference>
<keyword evidence="3" id="KW-1185">Reference proteome</keyword>
<dbReference type="RefSeq" id="WP_146409796.1">
    <property type="nucleotide sequence ID" value="NZ_SJPU01000005.1"/>
</dbReference>
<protein>
    <recommendedName>
        <fullName evidence="4">CBM6 domain-containing protein</fullName>
    </recommendedName>
</protein>
<evidence type="ECO:0008006" key="4">
    <source>
        <dbReference type="Google" id="ProtNLM"/>
    </source>
</evidence>
<proteinExistence type="predicted"/>
<organism evidence="2 3">
    <name type="scientific">Allorhodopirellula heiligendammensis</name>
    <dbReference type="NCBI Taxonomy" id="2714739"/>
    <lineage>
        <taxon>Bacteria</taxon>
        <taxon>Pseudomonadati</taxon>
        <taxon>Planctomycetota</taxon>
        <taxon>Planctomycetia</taxon>
        <taxon>Pirellulales</taxon>
        <taxon>Pirellulaceae</taxon>
        <taxon>Allorhodopirellula</taxon>
    </lineage>
</organism>
<sequence length="249" mass="26837">MKAILSLALVLSLASQPILLVSAEEVAPAAAEPTQLQISDSKNDHLREFIVDQWPSNGELVLQGPLPSILRATLAGTKKPIEFSFNRDASKITLHVPGQSTGSPPARIQFLIAEETSVLADGTVILSALDSEVVGQQAKLESHPGSHRIGFWGNAADYVQWEYRAPPGEYAAELVYSRATPDGTVVEISIDDSVSTLELSHTGSWYRYRNVPIGDVELIGNAHTATVRVQRIVNGGVMNLKAIILTPQP</sequence>
<evidence type="ECO:0000313" key="2">
    <source>
        <dbReference type="EMBL" id="TWU10019.1"/>
    </source>
</evidence>
<dbReference type="OrthoDB" id="253099at2"/>
<feature type="chain" id="PRO_5022882301" description="CBM6 domain-containing protein" evidence="1">
    <location>
        <begin position="24"/>
        <end position="249"/>
    </location>
</feature>
<dbReference type="AlphaFoldDB" id="A0A5C6BFG4"/>
<name>A0A5C6BFG4_9BACT</name>
<dbReference type="Gene3D" id="2.60.120.260">
    <property type="entry name" value="Galactose-binding domain-like"/>
    <property type="match status" value="1"/>
</dbReference>
<feature type="signal peptide" evidence="1">
    <location>
        <begin position="1"/>
        <end position="23"/>
    </location>
</feature>
<evidence type="ECO:0000256" key="1">
    <source>
        <dbReference type="SAM" id="SignalP"/>
    </source>
</evidence>
<dbReference type="SUPFAM" id="SSF49785">
    <property type="entry name" value="Galactose-binding domain-like"/>
    <property type="match status" value="1"/>
</dbReference>
<dbReference type="EMBL" id="SJPU01000005">
    <property type="protein sequence ID" value="TWU10019.1"/>
    <property type="molecule type" value="Genomic_DNA"/>
</dbReference>
<comment type="caution">
    <text evidence="2">The sequence shown here is derived from an EMBL/GenBank/DDBJ whole genome shotgun (WGS) entry which is preliminary data.</text>
</comment>
<keyword evidence="1" id="KW-0732">Signal</keyword>
<accession>A0A5C6BFG4</accession>
<dbReference type="Proteomes" id="UP000319908">
    <property type="component" value="Unassembled WGS sequence"/>
</dbReference>